<feature type="region of interest" description="Disordered" evidence="1">
    <location>
        <begin position="1"/>
        <end position="102"/>
    </location>
</feature>
<protein>
    <submittedName>
        <fullName evidence="2">Uncharacterized protein</fullName>
    </submittedName>
</protein>
<reference evidence="3" key="1">
    <citation type="journal article" date="2019" name="Int. J. Syst. Evol. Microbiol.">
        <title>The Global Catalogue of Microorganisms (GCM) 10K type strain sequencing project: providing services to taxonomists for standard genome sequencing and annotation.</title>
        <authorList>
            <consortium name="The Broad Institute Genomics Platform"/>
            <consortium name="The Broad Institute Genome Sequencing Center for Infectious Disease"/>
            <person name="Wu L."/>
            <person name="Ma J."/>
        </authorList>
    </citation>
    <scope>NUCLEOTIDE SEQUENCE [LARGE SCALE GENOMIC DNA]</scope>
    <source>
        <strain evidence="3">NBRC 110608</strain>
    </source>
</reference>
<feature type="compositionally biased region" description="Polar residues" evidence="1">
    <location>
        <begin position="77"/>
        <end position="87"/>
    </location>
</feature>
<accession>A0ABM8H973</accession>
<name>A0ABM8H973_9MICO</name>
<dbReference type="EMBL" id="AP027735">
    <property type="protein sequence ID" value="BDZ57475.1"/>
    <property type="molecule type" value="Genomic_DNA"/>
</dbReference>
<feature type="compositionally biased region" description="Polar residues" evidence="1">
    <location>
        <begin position="49"/>
        <end position="67"/>
    </location>
</feature>
<sequence length="102" mass="11297">MREAYGGQTDRKNEDPTPETAQTRWPPRVRPVEMYATPQAARHAARDPTTGQRLRQARTLSTPSSSLPGADAARDPTTGQRLRQASITIGMIIGRRRSFPPT</sequence>
<gene>
    <name evidence="2" type="ORF">GCM10025872_11320</name>
</gene>
<evidence type="ECO:0000313" key="3">
    <source>
        <dbReference type="Proteomes" id="UP001321421"/>
    </source>
</evidence>
<keyword evidence="3" id="KW-1185">Reference proteome</keyword>
<evidence type="ECO:0000313" key="2">
    <source>
        <dbReference type="EMBL" id="BDZ57475.1"/>
    </source>
</evidence>
<proteinExistence type="predicted"/>
<feature type="compositionally biased region" description="Basic and acidic residues" evidence="1">
    <location>
        <begin position="1"/>
        <end position="15"/>
    </location>
</feature>
<dbReference type="Proteomes" id="UP001321421">
    <property type="component" value="Chromosome"/>
</dbReference>
<evidence type="ECO:0000256" key="1">
    <source>
        <dbReference type="SAM" id="MobiDB-lite"/>
    </source>
</evidence>
<organism evidence="2 3">
    <name type="scientific">Barrientosiimonas endolithica</name>
    <dbReference type="NCBI Taxonomy" id="1535208"/>
    <lineage>
        <taxon>Bacteria</taxon>
        <taxon>Bacillati</taxon>
        <taxon>Actinomycetota</taxon>
        <taxon>Actinomycetes</taxon>
        <taxon>Micrococcales</taxon>
        <taxon>Dermacoccaceae</taxon>
        <taxon>Barrientosiimonas</taxon>
    </lineage>
</organism>